<evidence type="ECO:0000256" key="1">
    <source>
        <dbReference type="ARBA" id="ARBA00023015"/>
    </source>
</evidence>
<dbReference type="InterPro" id="IPR009057">
    <property type="entry name" value="Homeodomain-like_sf"/>
</dbReference>
<dbReference type="InterPro" id="IPR018060">
    <property type="entry name" value="HTH_AraC"/>
</dbReference>
<sequence length="324" mass="35506">MLFGNDRCATFSAPAAFGESVLPLWPKLQDCDAQPRDNAFAGQSASVVLPGMSAIAASFTSLRVAVADNTRASVSFKLEGHNELRVQNQKLDLTGPRCVFIPAGSGPQEAVGQGQNVLMLQLDPQGLHMAARALRGLEAGSPVNLDHGRVRLLTSQMGPSLEALARHIGATIHLHLDQPDLLHRLGFQDFVHRQLVLLFRPDWLTAESRPPRPGSLRERLAVDKVCDAMLAEPGARFTLSELAQLGCLSVRALQYAFQHRFGQSPMQWLRDQRLATARQRLLQDSADSIAQIAMDCGFASASSFSAFYRERYGESPAQNRARRV</sequence>
<dbReference type="GO" id="GO:0043565">
    <property type="term" value="F:sequence-specific DNA binding"/>
    <property type="evidence" value="ECO:0007669"/>
    <property type="project" value="InterPro"/>
</dbReference>
<dbReference type="InterPro" id="IPR020449">
    <property type="entry name" value="Tscrpt_reg_AraC-type_HTH"/>
</dbReference>
<dbReference type="SMART" id="SM00342">
    <property type="entry name" value="HTH_ARAC"/>
    <property type="match status" value="1"/>
</dbReference>
<comment type="caution">
    <text evidence="5">The sequence shown here is derived from an EMBL/GenBank/DDBJ whole genome shotgun (WGS) entry which is preliminary data.</text>
</comment>
<dbReference type="EMBL" id="NOIG01000009">
    <property type="protein sequence ID" value="OYD49501.1"/>
    <property type="molecule type" value="Genomic_DNA"/>
</dbReference>
<keyword evidence="2" id="KW-0238">DNA-binding</keyword>
<dbReference type="InterPro" id="IPR018062">
    <property type="entry name" value="HTH_AraC-typ_CS"/>
</dbReference>
<dbReference type="OrthoDB" id="185346at2"/>
<keyword evidence="3" id="KW-0804">Transcription</keyword>
<evidence type="ECO:0000313" key="6">
    <source>
        <dbReference type="Proteomes" id="UP000215441"/>
    </source>
</evidence>
<gene>
    <name evidence="5" type="ORF">CBY09_14950</name>
</gene>
<dbReference type="PANTHER" id="PTHR46796">
    <property type="entry name" value="HTH-TYPE TRANSCRIPTIONAL ACTIVATOR RHAS-RELATED"/>
    <property type="match status" value="1"/>
</dbReference>
<evidence type="ECO:0000256" key="2">
    <source>
        <dbReference type="ARBA" id="ARBA00023125"/>
    </source>
</evidence>
<dbReference type="PANTHER" id="PTHR46796:SF12">
    <property type="entry name" value="HTH-TYPE DNA-BINDING TRANSCRIPTIONAL ACTIVATOR EUTR"/>
    <property type="match status" value="1"/>
</dbReference>
<evidence type="ECO:0000313" key="5">
    <source>
        <dbReference type="EMBL" id="OYD49501.1"/>
    </source>
</evidence>
<keyword evidence="1" id="KW-0805">Transcription regulation</keyword>
<feature type="domain" description="HTH araC/xylS-type" evidence="4">
    <location>
        <begin position="223"/>
        <end position="322"/>
    </location>
</feature>
<dbReference type="InterPro" id="IPR050204">
    <property type="entry name" value="AraC_XylS_family_regulators"/>
</dbReference>
<proteinExistence type="predicted"/>
<dbReference type="PROSITE" id="PS01124">
    <property type="entry name" value="HTH_ARAC_FAMILY_2"/>
    <property type="match status" value="1"/>
</dbReference>
<protein>
    <recommendedName>
        <fullName evidence="4">HTH araC/xylS-type domain-containing protein</fullName>
    </recommendedName>
</protein>
<dbReference type="Proteomes" id="UP000215441">
    <property type="component" value="Unassembled WGS sequence"/>
</dbReference>
<dbReference type="SUPFAM" id="SSF46689">
    <property type="entry name" value="Homeodomain-like"/>
    <property type="match status" value="2"/>
</dbReference>
<dbReference type="Pfam" id="PF12833">
    <property type="entry name" value="HTH_18"/>
    <property type="match status" value="1"/>
</dbReference>
<organism evidence="5 6">
    <name type="scientific">Acidovorax kalamii</name>
    <dbReference type="NCBI Taxonomy" id="2004485"/>
    <lineage>
        <taxon>Bacteria</taxon>
        <taxon>Pseudomonadati</taxon>
        <taxon>Pseudomonadota</taxon>
        <taxon>Betaproteobacteria</taxon>
        <taxon>Burkholderiales</taxon>
        <taxon>Comamonadaceae</taxon>
        <taxon>Acidovorax</taxon>
    </lineage>
</organism>
<dbReference type="PRINTS" id="PR00032">
    <property type="entry name" value="HTHARAC"/>
</dbReference>
<dbReference type="RefSeq" id="WP_094290373.1">
    <property type="nucleotide sequence ID" value="NZ_NOIG01000009.1"/>
</dbReference>
<name>A0A235EKG1_9BURK</name>
<evidence type="ECO:0000256" key="3">
    <source>
        <dbReference type="ARBA" id="ARBA00023163"/>
    </source>
</evidence>
<keyword evidence="6" id="KW-1185">Reference proteome</keyword>
<accession>A0A235EKG1</accession>
<dbReference type="GO" id="GO:0003700">
    <property type="term" value="F:DNA-binding transcription factor activity"/>
    <property type="evidence" value="ECO:0007669"/>
    <property type="project" value="InterPro"/>
</dbReference>
<reference evidence="5 6" key="1">
    <citation type="submission" date="2017-07" db="EMBL/GenBank/DDBJ databases">
        <title>Acidovorax KNDSW TSA 6 genome sequence and assembly.</title>
        <authorList>
            <person name="Mayilraj S."/>
        </authorList>
    </citation>
    <scope>NUCLEOTIDE SEQUENCE [LARGE SCALE GENOMIC DNA]</scope>
    <source>
        <strain evidence="5 6">KNDSW-TSA6</strain>
    </source>
</reference>
<dbReference type="PROSITE" id="PS00041">
    <property type="entry name" value="HTH_ARAC_FAMILY_1"/>
    <property type="match status" value="1"/>
</dbReference>
<dbReference type="Gene3D" id="1.10.10.60">
    <property type="entry name" value="Homeodomain-like"/>
    <property type="match status" value="1"/>
</dbReference>
<dbReference type="AlphaFoldDB" id="A0A235EKG1"/>
<evidence type="ECO:0000259" key="4">
    <source>
        <dbReference type="PROSITE" id="PS01124"/>
    </source>
</evidence>